<accession>D2VWT0</accession>
<dbReference type="Gene3D" id="3.30.420.40">
    <property type="match status" value="2"/>
</dbReference>
<keyword evidence="2" id="KW-0963">Cytoplasm</keyword>
<protein>
    <recommendedName>
        <fullName evidence="9">Actin</fullName>
    </recommendedName>
</protein>
<evidence type="ECO:0000256" key="3">
    <source>
        <dbReference type="ARBA" id="ARBA00022741"/>
    </source>
</evidence>
<dbReference type="VEuPathDB" id="AmoebaDB:NAEGRDRAFT_73491"/>
<evidence type="ECO:0000313" key="8">
    <source>
        <dbReference type="Proteomes" id="UP000006671"/>
    </source>
</evidence>
<dbReference type="PANTHER" id="PTHR11937">
    <property type="entry name" value="ACTIN"/>
    <property type="match status" value="1"/>
</dbReference>
<dbReference type="RefSeq" id="XP_002671492.1">
    <property type="nucleotide sequence ID" value="XM_002671446.1"/>
</dbReference>
<evidence type="ECO:0008006" key="9">
    <source>
        <dbReference type="Google" id="ProtNLM"/>
    </source>
</evidence>
<gene>
    <name evidence="7" type="ORF">NAEGRDRAFT_73491</name>
</gene>
<evidence type="ECO:0000256" key="2">
    <source>
        <dbReference type="ARBA" id="ARBA00022490"/>
    </source>
</evidence>
<evidence type="ECO:0000256" key="5">
    <source>
        <dbReference type="ARBA" id="ARBA00023212"/>
    </source>
</evidence>
<dbReference type="PRINTS" id="PR00190">
    <property type="entry name" value="ACTIN"/>
</dbReference>
<proteinExistence type="inferred from homology"/>
<organism evidence="8">
    <name type="scientific">Naegleria gruberi</name>
    <name type="common">Amoeba</name>
    <dbReference type="NCBI Taxonomy" id="5762"/>
    <lineage>
        <taxon>Eukaryota</taxon>
        <taxon>Discoba</taxon>
        <taxon>Heterolobosea</taxon>
        <taxon>Tetramitia</taxon>
        <taxon>Eutetramitia</taxon>
        <taxon>Vahlkampfiidae</taxon>
        <taxon>Naegleria</taxon>
    </lineage>
</organism>
<dbReference type="eggNOG" id="KOG0676">
    <property type="taxonomic scope" value="Eukaryota"/>
</dbReference>
<dbReference type="EMBL" id="GG738905">
    <property type="protein sequence ID" value="EFC38748.1"/>
    <property type="molecule type" value="Genomic_DNA"/>
</dbReference>
<keyword evidence="3" id="KW-0547">Nucleotide-binding</keyword>
<dbReference type="FunFam" id="3.30.420.40:FF:000148">
    <property type="entry name" value="Actin, alpha skeletal muscle"/>
    <property type="match status" value="1"/>
</dbReference>
<keyword evidence="4" id="KW-0067">ATP-binding</keyword>
<dbReference type="InterPro" id="IPR043129">
    <property type="entry name" value="ATPase_NBD"/>
</dbReference>
<evidence type="ECO:0000256" key="6">
    <source>
        <dbReference type="RuleBase" id="RU000487"/>
    </source>
</evidence>
<dbReference type="Pfam" id="PF00022">
    <property type="entry name" value="Actin"/>
    <property type="match status" value="1"/>
</dbReference>
<dbReference type="Proteomes" id="UP000006671">
    <property type="component" value="Unassembled WGS sequence"/>
</dbReference>
<dbReference type="GO" id="GO:0005856">
    <property type="term" value="C:cytoskeleton"/>
    <property type="evidence" value="ECO:0007669"/>
    <property type="project" value="UniProtKB-SubCell"/>
</dbReference>
<reference evidence="7 8" key="1">
    <citation type="journal article" date="2010" name="Cell">
        <title>The genome of Naegleria gruberi illuminates early eukaryotic versatility.</title>
        <authorList>
            <person name="Fritz-Laylin L.K."/>
            <person name="Prochnik S.E."/>
            <person name="Ginger M.L."/>
            <person name="Dacks J.B."/>
            <person name="Carpenter M.L."/>
            <person name="Field M.C."/>
            <person name="Kuo A."/>
            <person name="Paredez A."/>
            <person name="Chapman J."/>
            <person name="Pham J."/>
            <person name="Shu S."/>
            <person name="Neupane R."/>
            <person name="Cipriano M."/>
            <person name="Mancuso J."/>
            <person name="Tu H."/>
            <person name="Salamov A."/>
            <person name="Lindquist E."/>
            <person name="Shapiro H."/>
            <person name="Lucas S."/>
            <person name="Grigoriev I.V."/>
            <person name="Cande W.Z."/>
            <person name="Fulton C."/>
            <person name="Rokhsar D.S."/>
            <person name="Dawson S.C."/>
        </authorList>
    </citation>
    <scope>NUCLEOTIDE SEQUENCE [LARGE SCALE GENOMIC DNA]</scope>
    <source>
        <strain evidence="7 8">NEG-M</strain>
    </source>
</reference>
<dbReference type="SUPFAM" id="SSF53067">
    <property type="entry name" value="Actin-like ATPase domain"/>
    <property type="match status" value="2"/>
</dbReference>
<dbReference type="InParanoid" id="D2VWT0"/>
<evidence type="ECO:0000256" key="4">
    <source>
        <dbReference type="ARBA" id="ARBA00022840"/>
    </source>
</evidence>
<sequence length="366" mass="41076">MEQDELPQGLVFDIGSGHTKCGFSGDDAPRVDLPTCLGQFKKMNVLQLGEYVGSDALSKRGILNISHPFQRGSITNFDHLQKIFAHCFKNELRVDPMDHPLLIADSPVNTVEGREKIMEILFESFGVPALYFSVQGVMAMQSSGIVSGTVLDSGKELTYALPIYEGKPIRNALQTIPFGGGDLTRSLYSLLLESGYQSYTAAEREIAGDAKRKVCYVAQNYEKELTEPKTEEYELPDGTIMNVSTLRIKATELMFQPQLMDLDFVGVHELVNSSIRSSDIDMRKDLFKNIVVCGGNTMFPGFIERFNREFSNLIPSSVECKVSEKPTRKYSSWIGGSIFSSMSTFREVWLDRHEYEDFGKNVSRFL</sequence>
<name>D2VWT0_NAEGR</name>
<evidence type="ECO:0000256" key="1">
    <source>
        <dbReference type="ARBA" id="ARBA00004245"/>
    </source>
</evidence>
<dbReference type="Gene3D" id="3.90.640.10">
    <property type="entry name" value="Actin, Chain A, domain 4"/>
    <property type="match status" value="1"/>
</dbReference>
<comment type="similarity">
    <text evidence="6">Belongs to the actin family.</text>
</comment>
<keyword evidence="8" id="KW-1185">Reference proteome</keyword>
<comment type="subcellular location">
    <subcellularLocation>
        <location evidence="1">Cytoplasm</location>
        <location evidence="1">Cytoskeleton</location>
    </subcellularLocation>
</comment>
<dbReference type="STRING" id="5762.D2VWT0"/>
<dbReference type="GO" id="GO:0005524">
    <property type="term" value="F:ATP binding"/>
    <property type="evidence" value="ECO:0007669"/>
    <property type="project" value="UniProtKB-KW"/>
</dbReference>
<evidence type="ECO:0000313" key="7">
    <source>
        <dbReference type="EMBL" id="EFC38748.1"/>
    </source>
</evidence>
<dbReference type="GeneID" id="8858579"/>
<keyword evidence="5" id="KW-0206">Cytoskeleton</keyword>
<dbReference type="KEGG" id="ngr:NAEGRDRAFT_73491"/>
<dbReference type="AlphaFoldDB" id="D2VWT0"/>
<dbReference type="SMART" id="SM00268">
    <property type="entry name" value="ACTIN"/>
    <property type="match status" value="1"/>
</dbReference>
<dbReference type="InterPro" id="IPR004000">
    <property type="entry name" value="Actin"/>
</dbReference>